<dbReference type="AlphaFoldDB" id="A0A165FWV7"/>
<dbReference type="EMBL" id="KV423965">
    <property type="protein sequence ID" value="KZT57306.1"/>
    <property type="molecule type" value="Genomic_DNA"/>
</dbReference>
<keyword evidence="1" id="KW-1133">Transmembrane helix</keyword>
<keyword evidence="3" id="KW-1185">Reference proteome</keyword>
<sequence length="201" mass="22440">MTLVQCLLADVIVSLRTWVLWDRRKSVTAVLVVAWMCSTGVAIFYDVSSAQGITETSYGDLGLSGCSFTLASSTPLGNMYIAWAAYEMFMFGMTLLRGISHWRDGTMARMLTVLYRDAFLVSLAFSILAITEITLIHTNQLLWSYAFSDVYVAVKAVCAGRIILNIREAALSLDGWDIPTLVLPASEERWRPPFPEEETDF</sequence>
<proteinExistence type="predicted"/>
<reference evidence="2 3" key="1">
    <citation type="journal article" date="2016" name="Mol. Biol. Evol.">
        <title>Comparative Genomics of Early-Diverging Mushroom-Forming Fungi Provides Insights into the Origins of Lignocellulose Decay Capabilities.</title>
        <authorList>
            <person name="Nagy L.G."/>
            <person name="Riley R."/>
            <person name="Tritt A."/>
            <person name="Adam C."/>
            <person name="Daum C."/>
            <person name="Floudas D."/>
            <person name="Sun H."/>
            <person name="Yadav J.S."/>
            <person name="Pangilinan J."/>
            <person name="Larsson K.H."/>
            <person name="Matsuura K."/>
            <person name="Barry K."/>
            <person name="Labutti K."/>
            <person name="Kuo R."/>
            <person name="Ohm R.A."/>
            <person name="Bhattacharya S.S."/>
            <person name="Shirouzu T."/>
            <person name="Yoshinaga Y."/>
            <person name="Martin F.M."/>
            <person name="Grigoriev I.V."/>
            <person name="Hibbett D.S."/>
        </authorList>
    </citation>
    <scope>NUCLEOTIDE SEQUENCE [LARGE SCALE GENOMIC DNA]</scope>
    <source>
        <strain evidence="2 3">HHB12733</strain>
    </source>
</reference>
<dbReference type="OrthoDB" id="3341843at2759"/>
<dbReference type="Proteomes" id="UP000076842">
    <property type="component" value="Unassembled WGS sequence"/>
</dbReference>
<protein>
    <submittedName>
        <fullName evidence="2">Uncharacterized protein</fullName>
    </submittedName>
</protein>
<evidence type="ECO:0000256" key="1">
    <source>
        <dbReference type="SAM" id="Phobius"/>
    </source>
</evidence>
<name>A0A165FWV7_9BASI</name>
<feature type="transmembrane region" description="Helical" evidence="1">
    <location>
        <begin position="26"/>
        <end position="45"/>
    </location>
</feature>
<organism evidence="2 3">
    <name type="scientific">Calocera cornea HHB12733</name>
    <dbReference type="NCBI Taxonomy" id="1353952"/>
    <lineage>
        <taxon>Eukaryota</taxon>
        <taxon>Fungi</taxon>
        <taxon>Dikarya</taxon>
        <taxon>Basidiomycota</taxon>
        <taxon>Agaricomycotina</taxon>
        <taxon>Dacrymycetes</taxon>
        <taxon>Dacrymycetales</taxon>
        <taxon>Dacrymycetaceae</taxon>
        <taxon>Calocera</taxon>
    </lineage>
</organism>
<evidence type="ECO:0000313" key="2">
    <source>
        <dbReference type="EMBL" id="KZT57306.1"/>
    </source>
</evidence>
<keyword evidence="1" id="KW-0472">Membrane</keyword>
<evidence type="ECO:0000313" key="3">
    <source>
        <dbReference type="Proteomes" id="UP000076842"/>
    </source>
</evidence>
<feature type="transmembrane region" description="Helical" evidence="1">
    <location>
        <begin position="118"/>
        <end position="136"/>
    </location>
</feature>
<gene>
    <name evidence="2" type="ORF">CALCODRAFT_483252</name>
</gene>
<feature type="transmembrane region" description="Helical" evidence="1">
    <location>
        <begin position="80"/>
        <end position="98"/>
    </location>
</feature>
<keyword evidence="1" id="KW-0812">Transmembrane</keyword>
<accession>A0A165FWV7</accession>
<dbReference type="InParanoid" id="A0A165FWV7"/>